<proteinExistence type="predicted"/>
<sequence>RKSNGSAGAPEVQMGNSAFVQRIREREELRRESRREELLAFAESCQHLQAETVDNAKALLGRQLLKSAEGSVAEFANITRDPNRTRSMAAKPMTMNSGLHRLCWRSQSAGPAGREANRTAETREPPR</sequence>
<evidence type="ECO:0000313" key="3">
    <source>
        <dbReference type="Proteomes" id="UP000215902"/>
    </source>
</evidence>
<comment type="caution">
    <text evidence="2">The sequence shown here is derived from an EMBL/GenBank/DDBJ whole genome shotgun (WGS) entry which is preliminary data.</text>
</comment>
<accession>A0A267DAD0</accession>
<evidence type="ECO:0000313" key="2">
    <source>
        <dbReference type="EMBL" id="PAA46258.1"/>
    </source>
</evidence>
<reference evidence="2 3" key="1">
    <citation type="submission" date="2017-06" db="EMBL/GenBank/DDBJ databases">
        <title>A platform for efficient transgenesis in Macrostomum lignano, a flatworm model organism for stem cell research.</title>
        <authorList>
            <person name="Berezikov E."/>
        </authorList>
    </citation>
    <scope>NUCLEOTIDE SEQUENCE [LARGE SCALE GENOMIC DNA]</scope>
    <source>
        <strain evidence="2">DV1</strain>
        <tissue evidence="2">Whole organism</tissue>
    </source>
</reference>
<gene>
    <name evidence="2" type="ORF">BOX15_Mlig013401g2</name>
</gene>
<name>A0A267DAD0_9PLAT</name>
<feature type="non-terminal residue" evidence="2">
    <location>
        <position position="1"/>
    </location>
</feature>
<dbReference type="AlphaFoldDB" id="A0A267DAD0"/>
<organism evidence="2 3">
    <name type="scientific">Macrostomum lignano</name>
    <dbReference type="NCBI Taxonomy" id="282301"/>
    <lineage>
        <taxon>Eukaryota</taxon>
        <taxon>Metazoa</taxon>
        <taxon>Spiralia</taxon>
        <taxon>Lophotrochozoa</taxon>
        <taxon>Platyhelminthes</taxon>
        <taxon>Rhabditophora</taxon>
        <taxon>Macrostomorpha</taxon>
        <taxon>Macrostomida</taxon>
        <taxon>Macrostomidae</taxon>
        <taxon>Macrostomum</taxon>
    </lineage>
</organism>
<keyword evidence="3" id="KW-1185">Reference proteome</keyword>
<feature type="compositionally biased region" description="Basic and acidic residues" evidence="1">
    <location>
        <begin position="115"/>
        <end position="127"/>
    </location>
</feature>
<feature type="region of interest" description="Disordered" evidence="1">
    <location>
        <begin position="105"/>
        <end position="127"/>
    </location>
</feature>
<evidence type="ECO:0000256" key="1">
    <source>
        <dbReference type="SAM" id="MobiDB-lite"/>
    </source>
</evidence>
<dbReference type="EMBL" id="NIVC01004962">
    <property type="protein sequence ID" value="PAA46258.1"/>
    <property type="molecule type" value="Genomic_DNA"/>
</dbReference>
<protein>
    <submittedName>
        <fullName evidence="2">Uncharacterized protein</fullName>
    </submittedName>
</protein>
<dbReference type="Proteomes" id="UP000215902">
    <property type="component" value="Unassembled WGS sequence"/>
</dbReference>